<organism evidence="7 8">
    <name type="scientific">Diversispora eburnea</name>
    <dbReference type="NCBI Taxonomy" id="1213867"/>
    <lineage>
        <taxon>Eukaryota</taxon>
        <taxon>Fungi</taxon>
        <taxon>Fungi incertae sedis</taxon>
        <taxon>Mucoromycota</taxon>
        <taxon>Glomeromycotina</taxon>
        <taxon>Glomeromycetes</taxon>
        <taxon>Diversisporales</taxon>
        <taxon>Diversisporaceae</taxon>
        <taxon>Diversispora</taxon>
    </lineage>
</organism>
<dbReference type="InterPro" id="IPR001245">
    <property type="entry name" value="Ser-Thr/Tyr_kinase_cat_dom"/>
</dbReference>
<sequence length="699" mass="80702">MFEGGSSLAGGLSKTVDASEGVVKLASELEIHNAAIDMLGTVTEVIKPITPILTVIISLIDEIKKIRDNAQYNKKICNSLFDRVINAEAAVKILEQRIKENDEKIHTLVYQKNVIKFQTSLDEIKKYIEEISQFRGIRKYIYANSVKDKFIELTEEFEKCMRDLNFTMLVDSEEQRRIDKKSLDENLYLMNMNMNQMKELFSNRFNIIYQEINNLNPESKDHKSHLKVYAPKIDSSKLRDPPSGPNQRRGKSKQIVKKIYKGGIEVARKPFVFPEKDENLQFVHRYLSILEKLHESPNILQFYGLLTEDNKSFTIFEWAEMGNLKKVYEEHDVPIPWDTKANIAFDICSGILFLNALNIYHHDIRCENIMMTRNREPKIMNFHFSRMHGDKTVNLGKSVVDMINWMAPEKMLEHAAGKQGKSIVVPYTQKQEIFGRIPYKEKSLNDILDHVMKGEREVLSSSPDSLLPGKNEIQEGLNEIIRMAWSHDEDERINIDEMYLKLSKLSKRVELGQSPTLHPISEYSPRTYERILTVEEGIELHHTNDPQKRKLAWECFVTYTFLGSSLATYWKGFYLWEGYYNDKPISEEQKADDKAKAKELFKMAADKGNTDAQFYYAISLPKSKDSKPDLTKYLKMAADNGNVAAQYNLACLYLKSKTSSNQDKEIGLGYLNLAIQNNNEKALELKKSLNLDIETSNDE</sequence>
<feature type="domain" description="Protein kinase" evidence="6">
    <location>
        <begin position="194"/>
        <end position="517"/>
    </location>
</feature>
<comment type="caution">
    <text evidence="7">The sequence shown here is derived from an EMBL/GenBank/DDBJ whole genome shotgun (WGS) entry which is preliminary data.</text>
</comment>
<evidence type="ECO:0000256" key="3">
    <source>
        <dbReference type="ARBA" id="ARBA00022777"/>
    </source>
</evidence>
<reference evidence="7" key="1">
    <citation type="submission" date="2021-06" db="EMBL/GenBank/DDBJ databases">
        <authorList>
            <person name="Kallberg Y."/>
            <person name="Tangrot J."/>
            <person name="Rosling A."/>
        </authorList>
    </citation>
    <scope>NUCLEOTIDE SEQUENCE</scope>
    <source>
        <strain evidence="7">AZ414A</strain>
    </source>
</reference>
<feature type="region of interest" description="Disordered" evidence="5">
    <location>
        <begin position="234"/>
        <end position="253"/>
    </location>
</feature>
<dbReference type="Proteomes" id="UP000789706">
    <property type="component" value="Unassembled WGS sequence"/>
</dbReference>
<evidence type="ECO:0000256" key="2">
    <source>
        <dbReference type="ARBA" id="ARBA00022741"/>
    </source>
</evidence>
<evidence type="ECO:0000256" key="5">
    <source>
        <dbReference type="SAM" id="MobiDB-lite"/>
    </source>
</evidence>
<dbReference type="Pfam" id="PF07714">
    <property type="entry name" value="PK_Tyr_Ser-Thr"/>
    <property type="match status" value="1"/>
</dbReference>
<evidence type="ECO:0000259" key="6">
    <source>
        <dbReference type="PROSITE" id="PS50011"/>
    </source>
</evidence>
<accession>A0A9N8VSJ0</accession>
<dbReference type="InterPro" id="IPR000719">
    <property type="entry name" value="Prot_kinase_dom"/>
</dbReference>
<dbReference type="InterPro" id="IPR059179">
    <property type="entry name" value="MLKL-like_MCAfunc"/>
</dbReference>
<dbReference type="PANTHER" id="PTHR44329">
    <property type="entry name" value="SERINE/THREONINE-PROTEIN KINASE TNNI3K-RELATED"/>
    <property type="match status" value="1"/>
</dbReference>
<dbReference type="GO" id="GO:0007166">
    <property type="term" value="P:cell surface receptor signaling pathway"/>
    <property type="evidence" value="ECO:0007669"/>
    <property type="project" value="InterPro"/>
</dbReference>
<dbReference type="GO" id="GO:0005524">
    <property type="term" value="F:ATP binding"/>
    <property type="evidence" value="ECO:0007669"/>
    <property type="project" value="UniProtKB-KW"/>
</dbReference>
<dbReference type="InterPro" id="IPR011990">
    <property type="entry name" value="TPR-like_helical_dom_sf"/>
</dbReference>
<protein>
    <submittedName>
        <fullName evidence="7">6658_t:CDS:1</fullName>
    </submittedName>
</protein>
<name>A0A9N8VSJ0_9GLOM</name>
<dbReference type="OrthoDB" id="2384430at2759"/>
<gene>
    <name evidence="7" type="ORF">DEBURN_LOCUS2864</name>
</gene>
<dbReference type="InterPro" id="IPR008266">
    <property type="entry name" value="Tyr_kinase_AS"/>
</dbReference>
<dbReference type="InterPro" id="IPR036537">
    <property type="entry name" value="Adaptor_Cbl_N_dom_sf"/>
</dbReference>
<keyword evidence="1" id="KW-0808">Transferase</keyword>
<dbReference type="GO" id="GO:0004674">
    <property type="term" value="F:protein serine/threonine kinase activity"/>
    <property type="evidence" value="ECO:0007669"/>
    <property type="project" value="TreeGrafter"/>
</dbReference>
<dbReference type="SUPFAM" id="SSF81901">
    <property type="entry name" value="HCP-like"/>
    <property type="match status" value="1"/>
</dbReference>
<evidence type="ECO:0000256" key="1">
    <source>
        <dbReference type="ARBA" id="ARBA00022679"/>
    </source>
</evidence>
<dbReference type="InterPro" id="IPR054000">
    <property type="entry name" value="MLKL_N"/>
</dbReference>
<dbReference type="Gene3D" id="1.20.930.20">
    <property type="entry name" value="Adaptor protein Cbl, N-terminal domain"/>
    <property type="match status" value="1"/>
</dbReference>
<keyword evidence="3" id="KW-0418">Kinase</keyword>
<dbReference type="Gene3D" id="1.10.510.10">
    <property type="entry name" value="Transferase(Phosphotransferase) domain 1"/>
    <property type="match status" value="1"/>
</dbReference>
<dbReference type="PANTHER" id="PTHR44329:SF288">
    <property type="entry name" value="MITOGEN-ACTIVATED PROTEIN KINASE KINASE KINASE 20"/>
    <property type="match status" value="1"/>
</dbReference>
<dbReference type="PROSITE" id="PS50011">
    <property type="entry name" value="PROTEIN_KINASE_DOM"/>
    <property type="match status" value="1"/>
</dbReference>
<keyword evidence="8" id="KW-1185">Reference proteome</keyword>
<proteinExistence type="predicted"/>
<dbReference type="SMART" id="SM00671">
    <property type="entry name" value="SEL1"/>
    <property type="match status" value="2"/>
</dbReference>
<dbReference type="InterPro" id="IPR051681">
    <property type="entry name" value="Ser/Thr_Kinases-Pseudokinases"/>
</dbReference>
<dbReference type="EMBL" id="CAJVPK010000166">
    <property type="protein sequence ID" value="CAG8464843.1"/>
    <property type="molecule type" value="Genomic_DNA"/>
</dbReference>
<keyword evidence="4" id="KW-0067">ATP-binding</keyword>
<dbReference type="SUPFAM" id="SSF56112">
    <property type="entry name" value="Protein kinase-like (PK-like)"/>
    <property type="match status" value="1"/>
</dbReference>
<evidence type="ECO:0000313" key="8">
    <source>
        <dbReference type="Proteomes" id="UP000789706"/>
    </source>
</evidence>
<dbReference type="AlphaFoldDB" id="A0A9N8VSJ0"/>
<dbReference type="Gene3D" id="1.25.40.10">
    <property type="entry name" value="Tetratricopeptide repeat domain"/>
    <property type="match status" value="1"/>
</dbReference>
<keyword evidence="2" id="KW-0547">Nucleotide-binding</keyword>
<evidence type="ECO:0000256" key="4">
    <source>
        <dbReference type="ARBA" id="ARBA00022840"/>
    </source>
</evidence>
<dbReference type="InterPro" id="IPR006597">
    <property type="entry name" value="Sel1-like"/>
</dbReference>
<dbReference type="Pfam" id="PF22215">
    <property type="entry name" value="MLKL_N"/>
    <property type="match status" value="1"/>
</dbReference>
<evidence type="ECO:0000313" key="7">
    <source>
        <dbReference type="EMBL" id="CAG8464843.1"/>
    </source>
</evidence>
<dbReference type="InterPro" id="IPR011009">
    <property type="entry name" value="Kinase-like_dom_sf"/>
</dbReference>
<dbReference type="PROSITE" id="PS00109">
    <property type="entry name" value="PROTEIN_KINASE_TYR"/>
    <property type="match status" value="1"/>
</dbReference>
<dbReference type="CDD" id="cd21037">
    <property type="entry name" value="MLKL_NTD"/>
    <property type="match status" value="1"/>
</dbReference>